<keyword evidence="2" id="KW-1185">Reference proteome</keyword>
<name>A0ABX7WC24_9GAMM</name>
<dbReference type="Gene3D" id="3.30.2020.40">
    <property type="entry name" value="Uncharacterised protein PF10387, DUF2442"/>
    <property type="match status" value="1"/>
</dbReference>
<gene>
    <name evidence="1" type="ORF">HNO51_08275</name>
</gene>
<evidence type="ECO:0000313" key="1">
    <source>
        <dbReference type="EMBL" id="QTP57032.1"/>
    </source>
</evidence>
<dbReference type="InterPro" id="IPR018841">
    <property type="entry name" value="DUF2442"/>
</dbReference>
<proteinExistence type="predicted"/>
<reference evidence="1 2" key="1">
    <citation type="journal article" date="2021" name="Front. Microbiol.">
        <title>Aerobic Denitrification and Heterotrophic Sulfur Oxidation in the Genus Halomonas Revealed by Six Novel Species Characterizations and Genome-Based Analysis.</title>
        <authorList>
            <person name="Wang L."/>
            <person name="Shao Z."/>
        </authorList>
    </citation>
    <scope>NUCLEOTIDE SEQUENCE [LARGE SCALE GENOMIC DNA]</scope>
    <source>
        <strain evidence="1 2">MCCC 1A11059</strain>
    </source>
</reference>
<dbReference type="Pfam" id="PF10387">
    <property type="entry name" value="DUF2442"/>
    <property type="match status" value="1"/>
</dbReference>
<evidence type="ECO:0000313" key="2">
    <source>
        <dbReference type="Proteomes" id="UP000671868"/>
    </source>
</evidence>
<organism evidence="1 2">
    <name type="scientific">Billgrantia sulfidoxydans</name>
    <dbReference type="NCBI Taxonomy" id="2733484"/>
    <lineage>
        <taxon>Bacteria</taxon>
        <taxon>Pseudomonadati</taxon>
        <taxon>Pseudomonadota</taxon>
        <taxon>Gammaproteobacteria</taxon>
        <taxon>Oceanospirillales</taxon>
        <taxon>Halomonadaceae</taxon>
        <taxon>Billgrantia</taxon>
    </lineage>
</organism>
<dbReference type="EMBL" id="CP053381">
    <property type="protein sequence ID" value="QTP57032.1"/>
    <property type="molecule type" value="Genomic_DNA"/>
</dbReference>
<sequence length="178" mass="19371">MRSLREVGAIQREDLESFESTIGIPVETRSLEGDTHTAEIAFKALSKEDLDALATHTSPAWVRVSRQRLVVGLADGRWVSCPLEWFPRLHSASQGQLDNVELSPLGIHWPDVDEDISTSGLLAGCGDMSRNAGLRERFKTADPATIRSTLPSGNKVSLLLNDGRCLGVPLAYCTQTGD</sequence>
<accession>A0ABX7WC24</accession>
<protein>
    <submittedName>
        <fullName evidence="1">DUF2442 domain-containing protein</fullName>
    </submittedName>
</protein>
<dbReference type="Proteomes" id="UP000671868">
    <property type="component" value="Chromosome"/>
</dbReference>